<sequence length="54" mass="6257">MEKRSLYMCASKCLAIQYLDQIIITKADEHQSHRACKLNYQHSFTIALTLVTIN</sequence>
<organism evidence="1">
    <name type="scientific">Rhizophora mucronata</name>
    <name type="common">Asiatic mangrove</name>
    <dbReference type="NCBI Taxonomy" id="61149"/>
    <lineage>
        <taxon>Eukaryota</taxon>
        <taxon>Viridiplantae</taxon>
        <taxon>Streptophyta</taxon>
        <taxon>Embryophyta</taxon>
        <taxon>Tracheophyta</taxon>
        <taxon>Spermatophyta</taxon>
        <taxon>Magnoliopsida</taxon>
        <taxon>eudicotyledons</taxon>
        <taxon>Gunneridae</taxon>
        <taxon>Pentapetalae</taxon>
        <taxon>rosids</taxon>
        <taxon>fabids</taxon>
        <taxon>Malpighiales</taxon>
        <taxon>Rhizophoraceae</taxon>
        <taxon>Rhizophora</taxon>
    </lineage>
</organism>
<dbReference type="AlphaFoldDB" id="A0A2P2J2N6"/>
<reference evidence="1" key="1">
    <citation type="submission" date="2018-02" db="EMBL/GenBank/DDBJ databases">
        <title>Rhizophora mucronata_Transcriptome.</title>
        <authorList>
            <person name="Meera S.P."/>
            <person name="Sreeshan A."/>
            <person name="Augustine A."/>
        </authorList>
    </citation>
    <scope>NUCLEOTIDE SEQUENCE</scope>
    <source>
        <tissue evidence="1">Leaf</tissue>
    </source>
</reference>
<name>A0A2P2J2N6_RHIMU</name>
<evidence type="ECO:0000313" key="1">
    <source>
        <dbReference type="EMBL" id="MBW87722.1"/>
    </source>
</evidence>
<protein>
    <submittedName>
        <fullName evidence="1">Uncharacterized protein</fullName>
    </submittedName>
</protein>
<dbReference type="EMBL" id="GGEC01007239">
    <property type="protein sequence ID" value="MBW87722.1"/>
    <property type="molecule type" value="Transcribed_RNA"/>
</dbReference>
<proteinExistence type="predicted"/>
<accession>A0A2P2J2N6</accession>